<comment type="caution">
    <text evidence="4">The sequence shown here is derived from an EMBL/GenBank/DDBJ whole genome shotgun (WGS) entry which is preliminary data.</text>
</comment>
<dbReference type="PANTHER" id="PTHR45871">
    <property type="entry name" value="N-ACETYLGLUCOSAMINYL-PHOSPHATIDYLINOSITOL BIOSYNTHETIC PROTEIN"/>
    <property type="match status" value="1"/>
</dbReference>
<dbReference type="OrthoDB" id="734129at2759"/>
<name>A0A9W6ZA06_9STRA</name>
<gene>
    <name evidence="4" type="ORF">TrRE_jg2054</name>
</gene>
<organism evidence="4 5">
    <name type="scientific">Triparma retinervis</name>
    <dbReference type="NCBI Taxonomy" id="2557542"/>
    <lineage>
        <taxon>Eukaryota</taxon>
        <taxon>Sar</taxon>
        <taxon>Stramenopiles</taxon>
        <taxon>Ochrophyta</taxon>
        <taxon>Bolidophyceae</taxon>
        <taxon>Parmales</taxon>
        <taxon>Triparmaceae</taxon>
        <taxon>Triparma</taxon>
    </lineage>
</organism>
<dbReference type="Pfam" id="PF00534">
    <property type="entry name" value="Glycos_transf_1"/>
    <property type="match status" value="1"/>
</dbReference>
<feature type="domain" description="PIGA GPI anchor biosynthesis" evidence="3">
    <location>
        <begin position="74"/>
        <end position="144"/>
    </location>
</feature>
<dbReference type="InterPro" id="IPR001296">
    <property type="entry name" value="Glyco_trans_1"/>
</dbReference>
<evidence type="ECO:0000256" key="1">
    <source>
        <dbReference type="ARBA" id="ARBA00022676"/>
    </source>
</evidence>
<dbReference type="GO" id="GO:0000506">
    <property type="term" value="C:glycosylphosphatidylinositol-N-acetylglucosaminyltransferase (GPI-GnT) complex"/>
    <property type="evidence" value="ECO:0007669"/>
    <property type="project" value="TreeGrafter"/>
</dbReference>
<feature type="domain" description="Glycosyl transferase family 1" evidence="2">
    <location>
        <begin position="210"/>
        <end position="352"/>
    </location>
</feature>
<dbReference type="InterPro" id="IPR013234">
    <property type="entry name" value="PIGA_GPI_anchor_biosynthesis"/>
</dbReference>
<protein>
    <recommendedName>
        <fullName evidence="6">Glycosyltransferase family 4 protein</fullName>
    </recommendedName>
</protein>
<sequence length="394" mass="43058">MNVLIVSDFTYPRLGGVEVHISHLASNLASTHNHVNSVTVLTRHDDIVGERWSTDPQHKGDDQGGSFKPVLYIYTPMTTMGAGTSLVNFSVSCKHFHDVIKRRRINVVHTHASTSVMALEVALYCRLLSIPMVHTEHSLFPLNDIATLNLSAAQSYLSGGRLQLSIGVSAVAAAGYSSRTGRGPSKVRVVKNAIDNFGWGRVRNQTNHRIRVATLSRLTYRKGTDLLVSVIPKVCSHFPDVDWVVGGEGKKDTLVREAVEIHGLEDRVTFLGRVEQGDVKRVLGGADVFLNTSLTESFCLSVLEAKASGCVVVTTDVGGVREVFDYPGGSEGVVYVDVDVGEVVEGLRKAIEFHKGLVKEGEREEAAERWKGAVMDTYGWARVANEVMSVYLEV</sequence>
<dbReference type="PANTHER" id="PTHR45871:SF1">
    <property type="entry name" value="PHOSPHATIDYLINOSITOL N-ACETYLGLUCOSAMINYLTRANSFERASE SUBUNIT A"/>
    <property type="match status" value="1"/>
</dbReference>
<dbReference type="EMBL" id="BRXZ01000538">
    <property type="protein sequence ID" value="GMH46764.1"/>
    <property type="molecule type" value="Genomic_DNA"/>
</dbReference>
<proteinExistence type="predicted"/>
<keyword evidence="1" id="KW-0328">Glycosyltransferase</keyword>
<dbReference type="Gene3D" id="3.40.50.2000">
    <property type="entry name" value="Glycogen Phosphorylase B"/>
    <property type="match status" value="2"/>
</dbReference>
<evidence type="ECO:0000259" key="3">
    <source>
        <dbReference type="Pfam" id="PF08288"/>
    </source>
</evidence>
<keyword evidence="1" id="KW-0808">Transferase</keyword>
<dbReference type="Pfam" id="PF08288">
    <property type="entry name" value="PIGA"/>
    <property type="match status" value="1"/>
</dbReference>
<dbReference type="GO" id="GO:0017176">
    <property type="term" value="F:phosphatidylinositol N-acetylglucosaminyltransferase activity"/>
    <property type="evidence" value="ECO:0007669"/>
    <property type="project" value="TreeGrafter"/>
</dbReference>
<evidence type="ECO:0000259" key="2">
    <source>
        <dbReference type="Pfam" id="PF00534"/>
    </source>
</evidence>
<dbReference type="GO" id="GO:0006506">
    <property type="term" value="P:GPI anchor biosynthetic process"/>
    <property type="evidence" value="ECO:0007669"/>
    <property type="project" value="TreeGrafter"/>
</dbReference>
<evidence type="ECO:0008006" key="6">
    <source>
        <dbReference type="Google" id="ProtNLM"/>
    </source>
</evidence>
<feature type="non-terminal residue" evidence="4">
    <location>
        <position position="394"/>
    </location>
</feature>
<reference evidence="4" key="1">
    <citation type="submission" date="2022-07" db="EMBL/GenBank/DDBJ databases">
        <title>Genome analysis of Parmales, a sister group of diatoms, reveals the evolutionary specialization of diatoms from phago-mixotrophs to photoautotrophs.</title>
        <authorList>
            <person name="Ban H."/>
            <person name="Sato S."/>
            <person name="Yoshikawa S."/>
            <person name="Kazumasa Y."/>
            <person name="Nakamura Y."/>
            <person name="Ichinomiya M."/>
            <person name="Saitoh K."/>
            <person name="Sato N."/>
            <person name="Blanc-Mathieu R."/>
            <person name="Endo H."/>
            <person name="Kuwata A."/>
            <person name="Ogata H."/>
        </authorList>
    </citation>
    <scope>NUCLEOTIDE SEQUENCE</scope>
</reference>
<dbReference type="AlphaFoldDB" id="A0A9W6ZA06"/>
<evidence type="ECO:0000313" key="4">
    <source>
        <dbReference type="EMBL" id="GMH46764.1"/>
    </source>
</evidence>
<keyword evidence="5" id="KW-1185">Reference proteome</keyword>
<accession>A0A9W6ZA06</accession>
<evidence type="ECO:0000313" key="5">
    <source>
        <dbReference type="Proteomes" id="UP001165082"/>
    </source>
</evidence>
<dbReference type="SUPFAM" id="SSF53756">
    <property type="entry name" value="UDP-Glycosyltransferase/glycogen phosphorylase"/>
    <property type="match status" value="1"/>
</dbReference>
<dbReference type="Proteomes" id="UP001165082">
    <property type="component" value="Unassembled WGS sequence"/>
</dbReference>